<keyword evidence="2" id="KW-1185">Reference proteome</keyword>
<dbReference type="Proteomes" id="UP001458880">
    <property type="component" value="Unassembled WGS sequence"/>
</dbReference>
<dbReference type="InterPro" id="IPR008042">
    <property type="entry name" value="Retrotrans_Pao"/>
</dbReference>
<evidence type="ECO:0000313" key="1">
    <source>
        <dbReference type="EMBL" id="KAK9754305.1"/>
    </source>
</evidence>
<dbReference type="PANTHER" id="PTHR22955">
    <property type="entry name" value="RETROTRANSPOSON"/>
    <property type="match status" value="1"/>
</dbReference>
<organism evidence="1 2">
    <name type="scientific">Popillia japonica</name>
    <name type="common">Japanese beetle</name>
    <dbReference type="NCBI Taxonomy" id="7064"/>
    <lineage>
        <taxon>Eukaryota</taxon>
        <taxon>Metazoa</taxon>
        <taxon>Ecdysozoa</taxon>
        <taxon>Arthropoda</taxon>
        <taxon>Hexapoda</taxon>
        <taxon>Insecta</taxon>
        <taxon>Pterygota</taxon>
        <taxon>Neoptera</taxon>
        <taxon>Endopterygota</taxon>
        <taxon>Coleoptera</taxon>
        <taxon>Polyphaga</taxon>
        <taxon>Scarabaeiformia</taxon>
        <taxon>Scarabaeidae</taxon>
        <taxon>Rutelinae</taxon>
        <taxon>Popillia</taxon>
    </lineage>
</organism>
<sequence length="180" mass="20818">MELDTEMKDEINKHYYLPHLCVIKESSISTKLRVVFNGSSKSSKGISLNDKYITDITKMYRQILVHPKDQEYQKILCIENSSQVTKRYILSTISKLFDPLGLVSPVVTTAKLIMQRLWELQVSWDEPVNTEILSAWTNFKETIHSIHNIQTIRPIRSRESRRHECKINNAKTLGITSIVG</sequence>
<dbReference type="Pfam" id="PF05380">
    <property type="entry name" value="Peptidase_A17"/>
    <property type="match status" value="1"/>
</dbReference>
<accession>A0AAW1N2Z5</accession>
<dbReference type="PANTHER" id="PTHR22955:SF77">
    <property type="entry name" value="ASPARTIC PUTATIVE DOMAIN-CONTAINING PROTEIN-RELATED"/>
    <property type="match status" value="1"/>
</dbReference>
<dbReference type="EMBL" id="JASPKY010000008">
    <property type="protein sequence ID" value="KAK9754305.1"/>
    <property type="molecule type" value="Genomic_DNA"/>
</dbReference>
<proteinExistence type="predicted"/>
<protein>
    <submittedName>
        <fullName evidence="1">Pao retrotransposon peptidase</fullName>
    </submittedName>
</protein>
<evidence type="ECO:0000313" key="2">
    <source>
        <dbReference type="Proteomes" id="UP001458880"/>
    </source>
</evidence>
<reference evidence="1 2" key="1">
    <citation type="journal article" date="2024" name="BMC Genomics">
        <title>De novo assembly and annotation of Popillia japonica's genome with initial clues to its potential as an invasive pest.</title>
        <authorList>
            <person name="Cucini C."/>
            <person name="Boschi S."/>
            <person name="Funari R."/>
            <person name="Cardaioli E."/>
            <person name="Iannotti N."/>
            <person name="Marturano G."/>
            <person name="Paoli F."/>
            <person name="Bruttini M."/>
            <person name="Carapelli A."/>
            <person name="Frati F."/>
            <person name="Nardi F."/>
        </authorList>
    </citation>
    <scope>NUCLEOTIDE SEQUENCE [LARGE SCALE GENOMIC DNA]</scope>
    <source>
        <strain evidence="1">DMR45628</strain>
    </source>
</reference>
<gene>
    <name evidence="1" type="ORF">QE152_g1396</name>
</gene>
<comment type="caution">
    <text evidence="1">The sequence shown here is derived from an EMBL/GenBank/DDBJ whole genome shotgun (WGS) entry which is preliminary data.</text>
</comment>
<dbReference type="AlphaFoldDB" id="A0AAW1N2Z5"/>
<name>A0AAW1N2Z5_POPJA</name>